<sequence>MGMLDKKTQAYYQNIFLDSLDDISNAEKQEKAWVHGNYEGFNTFIEIFEGFISPCESVKKWSTLSAKQRQDLERFYDLLINYDDTKKVGEQTIMKSDKEICQDPAWGEIRKFGRRLYEELKKNPLM</sequence>
<keyword evidence="2" id="KW-1185">Reference proteome</keyword>
<accession>A0ABS0AY37</accession>
<evidence type="ECO:0000313" key="2">
    <source>
        <dbReference type="Proteomes" id="UP001194714"/>
    </source>
</evidence>
<proteinExistence type="predicted"/>
<organism evidence="1 2">
    <name type="scientific">Candidatus Neptunichlamydia vexilliferae</name>
    <dbReference type="NCBI Taxonomy" id="1651774"/>
    <lineage>
        <taxon>Bacteria</taxon>
        <taxon>Pseudomonadati</taxon>
        <taxon>Chlamydiota</taxon>
        <taxon>Chlamydiia</taxon>
        <taxon>Parachlamydiales</taxon>
        <taxon>Simkaniaceae</taxon>
        <taxon>Candidatus Neptunichlamydia</taxon>
    </lineage>
</organism>
<comment type="caution">
    <text evidence="1">The sequence shown here is derived from an EMBL/GenBank/DDBJ whole genome shotgun (WGS) entry which is preliminary data.</text>
</comment>
<dbReference type="Proteomes" id="UP001194714">
    <property type="component" value="Unassembled WGS sequence"/>
</dbReference>
<protein>
    <submittedName>
        <fullName evidence="1">Uncharacterized protein</fullName>
    </submittedName>
</protein>
<reference evidence="1 2" key="1">
    <citation type="submission" date="2020-01" db="EMBL/GenBank/DDBJ databases">
        <title>Draft genome sequence of Cand. Neptunochlamydia vexilliferae K9.</title>
        <authorList>
            <person name="Schulz F."/>
            <person name="Koestlbacher S."/>
            <person name="Wascher F."/>
            <person name="Pizzetti I."/>
            <person name="Horn M."/>
        </authorList>
    </citation>
    <scope>NUCLEOTIDE SEQUENCE [LARGE SCALE GENOMIC DNA]</scope>
    <source>
        <strain evidence="1 2">K9</strain>
    </source>
</reference>
<evidence type="ECO:0000313" key="1">
    <source>
        <dbReference type="EMBL" id="MBF5058507.1"/>
    </source>
</evidence>
<gene>
    <name evidence="1" type="ORF">NEPTK9_000002</name>
</gene>
<dbReference type="EMBL" id="JAAEJV010000001">
    <property type="protein sequence ID" value="MBF5058507.1"/>
    <property type="molecule type" value="Genomic_DNA"/>
</dbReference>
<name>A0ABS0AY37_9BACT</name>